<reference evidence="1 2" key="1">
    <citation type="journal article" date="2014" name="Nat. Genet.">
        <title>Genome sequence of the hot pepper provides insights into the evolution of pungency in Capsicum species.</title>
        <authorList>
            <person name="Kim S."/>
            <person name="Park M."/>
            <person name="Yeom S.I."/>
            <person name="Kim Y.M."/>
            <person name="Lee J.M."/>
            <person name="Lee H.A."/>
            <person name="Seo E."/>
            <person name="Choi J."/>
            <person name="Cheong K."/>
            <person name="Kim K.T."/>
            <person name="Jung K."/>
            <person name="Lee G.W."/>
            <person name="Oh S.K."/>
            <person name="Bae C."/>
            <person name="Kim S.B."/>
            <person name="Lee H.Y."/>
            <person name="Kim S.Y."/>
            <person name="Kim M.S."/>
            <person name="Kang B.C."/>
            <person name="Jo Y.D."/>
            <person name="Yang H.B."/>
            <person name="Jeong H.J."/>
            <person name="Kang W.H."/>
            <person name="Kwon J.K."/>
            <person name="Shin C."/>
            <person name="Lim J.Y."/>
            <person name="Park J.H."/>
            <person name="Huh J.H."/>
            <person name="Kim J.S."/>
            <person name="Kim B.D."/>
            <person name="Cohen O."/>
            <person name="Paran I."/>
            <person name="Suh M.C."/>
            <person name="Lee S.B."/>
            <person name="Kim Y.K."/>
            <person name="Shin Y."/>
            <person name="Noh S.J."/>
            <person name="Park J."/>
            <person name="Seo Y.S."/>
            <person name="Kwon S.Y."/>
            <person name="Kim H.A."/>
            <person name="Park J.M."/>
            <person name="Kim H.J."/>
            <person name="Choi S.B."/>
            <person name="Bosland P.W."/>
            <person name="Reeves G."/>
            <person name="Jo S.H."/>
            <person name="Lee B.W."/>
            <person name="Cho H.T."/>
            <person name="Choi H.S."/>
            <person name="Lee M.S."/>
            <person name="Yu Y."/>
            <person name="Do Choi Y."/>
            <person name="Park B.S."/>
            <person name="van Deynze A."/>
            <person name="Ashrafi H."/>
            <person name="Hill T."/>
            <person name="Kim W.T."/>
            <person name="Pai H.S."/>
            <person name="Ahn H.K."/>
            <person name="Yeam I."/>
            <person name="Giovannoni J.J."/>
            <person name="Rose J.K."/>
            <person name="Sorensen I."/>
            <person name="Lee S.J."/>
            <person name="Kim R.W."/>
            <person name="Choi I.Y."/>
            <person name="Choi B.S."/>
            <person name="Lim J.S."/>
            <person name="Lee Y.H."/>
            <person name="Choi D."/>
        </authorList>
    </citation>
    <scope>NUCLEOTIDE SEQUENCE [LARGE SCALE GENOMIC DNA]</scope>
    <source>
        <strain evidence="2">cv. CM334</strain>
    </source>
</reference>
<name>A0A2G2YMN2_CAPAN</name>
<dbReference type="PANTHER" id="PTHR31470">
    <property type="entry name" value="CYSTEINE PROTEINASES SUPERFAMILY PROTEIN-RELATED-RELATED"/>
    <property type="match status" value="1"/>
</dbReference>
<reference evidence="1 2" key="2">
    <citation type="journal article" date="2017" name="Genome Biol.">
        <title>New reference genome sequences of hot pepper reveal the massive evolution of plant disease-resistance genes by retroduplication.</title>
        <authorList>
            <person name="Kim S."/>
            <person name="Park J."/>
            <person name="Yeom S.I."/>
            <person name="Kim Y.M."/>
            <person name="Seo E."/>
            <person name="Kim K.T."/>
            <person name="Kim M.S."/>
            <person name="Lee J.M."/>
            <person name="Cheong K."/>
            <person name="Shin H.S."/>
            <person name="Kim S.B."/>
            <person name="Han K."/>
            <person name="Lee J."/>
            <person name="Park M."/>
            <person name="Lee H.A."/>
            <person name="Lee H.Y."/>
            <person name="Lee Y."/>
            <person name="Oh S."/>
            <person name="Lee J.H."/>
            <person name="Choi E."/>
            <person name="Choi E."/>
            <person name="Lee S.E."/>
            <person name="Jeon J."/>
            <person name="Kim H."/>
            <person name="Choi G."/>
            <person name="Song H."/>
            <person name="Lee J."/>
            <person name="Lee S.C."/>
            <person name="Kwon J.K."/>
            <person name="Lee H.Y."/>
            <person name="Koo N."/>
            <person name="Hong Y."/>
            <person name="Kim R.W."/>
            <person name="Kang W.H."/>
            <person name="Huh J.H."/>
            <person name="Kang B.C."/>
            <person name="Yang T.J."/>
            <person name="Lee Y.H."/>
            <person name="Bennetzen J.L."/>
            <person name="Choi D."/>
        </authorList>
    </citation>
    <scope>NUCLEOTIDE SEQUENCE [LARGE SCALE GENOMIC DNA]</scope>
    <source>
        <strain evidence="2">cv. CM334</strain>
    </source>
</reference>
<protein>
    <recommendedName>
        <fullName evidence="3">Ubiquitin-like protease family profile domain-containing protein</fullName>
    </recommendedName>
</protein>
<dbReference type="PANTHER" id="PTHR31470:SF46">
    <property type="entry name" value="ULP1 PROTEASE FAMILY, C-TERMINAL CATALYTIC DOMAIN CONTAINING PROTEIN"/>
    <property type="match status" value="1"/>
</dbReference>
<evidence type="ECO:0008006" key="3">
    <source>
        <dbReference type="Google" id="ProtNLM"/>
    </source>
</evidence>
<dbReference type="Gramene" id="PHT70955">
    <property type="protein sequence ID" value="PHT70955"/>
    <property type="gene ID" value="T459_26059"/>
</dbReference>
<organism evidence="1 2">
    <name type="scientific">Capsicum annuum</name>
    <name type="common">Capsicum pepper</name>
    <dbReference type="NCBI Taxonomy" id="4072"/>
    <lineage>
        <taxon>Eukaryota</taxon>
        <taxon>Viridiplantae</taxon>
        <taxon>Streptophyta</taxon>
        <taxon>Embryophyta</taxon>
        <taxon>Tracheophyta</taxon>
        <taxon>Spermatophyta</taxon>
        <taxon>Magnoliopsida</taxon>
        <taxon>eudicotyledons</taxon>
        <taxon>Gunneridae</taxon>
        <taxon>Pentapetalae</taxon>
        <taxon>asterids</taxon>
        <taxon>lamiids</taxon>
        <taxon>Solanales</taxon>
        <taxon>Solanaceae</taxon>
        <taxon>Solanoideae</taxon>
        <taxon>Capsiceae</taxon>
        <taxon>Capsicum</taxon>
    </lineage>
</organism>
<dbReference type="Proteomes" id="UP000222542">
    <property type="component" value="Unassembled WGS sequence"/>
</dbReference>
<dbReference type="EMBL" id="AYRZ02000010">
    <property type="protein sequence ID" value="PHT70955.1"/>
    <property type="molecule type" value="Genomic_DNA"/>
</dbReference>
<gene>
    <name evidence="1" type="ORF">T459_26059</name>
</gene>
<evidence type="ECO:0000313" key="1">
    <source>
        <dbReference type="EMBL" id="PHT70955.1"/>
    </source>
</evidence>
<sequence>MQLFGATTIIRKIILEGGLVAIDNGSGSGVAVGANDALLTVFETTSHYDYDHTDCTDFSPDFATYSECSACKCQYSEATAKKHNITLYNPSTTSKEEEKVELVSLGEQKNYPFEGFNISDEALKKQTKLINDYSEWIADGLLKHYVGRYYEKQPEVSGNEECLIDIIKDFSNPVGLPWHLVDKVYIPINCGDEFYWVLAVVILNERRI</sequence>
<comment type="caution">
    <text evidence="1">The sequence shown here is derived from an EMBL/GenBank/DDBJ whole genome shotgun (WGS) entry which is preliminary data.</text>
</comment>
<proteinExistence type="predicted"/>
<evidence type="ECO:0000313" key="2">
    <source>
        <dbReference type="Proteomes" id="UP000222542"/>
    </source>
</evidence>
<accession>A0A2G2YMN2</accession>
<keyword evidence="2" id="KW-1185">Reference proteome</keyword>
<dbReference type="AlphaFoldDB" id="A0A2G2YMN2"/>